<name>A0A9P7QQ81_9PEZI</name>
<evidence type="ECO:0000313" key="1">
    <source>
        <dbReference type="EMBL" id="KAG7040774.1"/>
    </source>
</evidence>
<sequence>KAYIKVDLRSVGNRRLVAFENLDRSLTGKSIIKSRVYCQETRQLQY</sequence>
<reference evidence="1" key="1">
    <citation type="submission" date="2021-05" db="EMBL/GenBank/DDBJ databases">
        <title>Comparative genomics of three Colletotrichum scovillei strains and genetic complementation revealed genes involved fungal growth and virulence on chili pepper.</title>
        <authorList>
            <person name="Hsieh D.-K."/>
            <person name="Chuang S.-C."/>
            <person name="Chen C.-Y."/>
            <person name="Chao Y.-T."/>
            <person name="Lu M.-Y.J."/>
            <person name="Lee M.-H."/>
            <person name="Shih M.-C."/>
        </authorList>
    </citation>
    <scope>NUCLEOTIDE SEQUENCE</scope>
    <source>
        <strain evidence="1">Coll-153</strain>
    </source>
</reference>
<dbReference type="EMBL" id="JAESDN010000018">
    <property type="protein sequence ID" value="KAG7040774.1"/>
    <property type="molecule type" value="Genomic_DNA"/>
</dbReference>
<organism evidence="1 2">
    <name type="scientific">Colletotrichum scovillei</name>
    <dbReference type="NCBI Taxonomy" id="1209932"/>
    <lineage>
        <taxon>Eukaryota</taxon>
        <taxon>Fungi</taxon>
        <taxon>Dikarya</taxon>
        <taxon>Ascomycota</taxon>
        <taxon>Pezizomycotina</taxon>
        <taxon>Sordariomycetes</taxon>
        <taxon>Hypocreomycetidae</taxon>
        <taxon>Glomerellales</taxon>
        <taxon>Glomerellaceae</taxon>
        <taxon>Colletotrichum</taxon>
        <taxon>Colletotrichum acutatum species complex</taxon>
    </lineage>
</organism>
<dbReference type="Proteomes" id="UP000699042">
    <property type="component" value="Unassembled WGS sequence"/>
</dbReference>
<proteinExistence type="predicted"/>
<keyword evidence="2" id="KW-1185">Reference proteome</keyword>
<protein>
    <submittedName>
        <fullName evidence="1">Uncharacterized protein</fullName>
    </submittedName>
</protein>
<accession>A0A9P7QQ81</accession>
<feature type="non-terminal residue" evidence="1">
    <location>
        <position position="1"/>
    </location>
</feature>
<comment type="caution">
    <text evidence="1">The sequence shown here is derived from an EMBL/GenBank/DDBJ whole genome shotgun (WGS) entry which is preliminary data.</text>
</comment>
<evidence type="ECO:0000313" key="2">
    <source>
        <dbReference type="Proteomes" id="UP000699042"/>
    </source>
</evidence>
<dbReference type="AlphaFoldDB" id="A0A9P7QQ81"/>
<gene>
    <name evidence="1" type="ORF">JMJ77_009049</name>
</gene>